<dbReference type="GO" id="GO:0005975">
    <property type="term" value="P:carbohydrate metabolic process"/>
    <property type="evidence" value="ECO:0007669"/>
    <property type="project" value="InterPro"/>
</dbReference>
<name>A0AAE3EMP8_9FLAO</name>
<evidence type="ECO:0000313" key="7">
    <source>
        <dbReference type="Proteomes" id="UP001199795"/>
    </source>
</evidence>
<keyword evidence="4 5" id="KW-0326">Glycosidase</keyword>
<dbReference type="PANTHER" id="PTHR43301:SF3">
    <property type="entry name" value="ARABINAN ENDO-1,5-ALPHA-L-ARABINOSIDASE A-RELATED"/>
    <property type="match status" value="1"/>
</dbReference>
<keyword evidence="3 5" id="KW-0378">Hydrolase</keyword>
<accession>A0AAE3EMP8</accession>
<comment type="caution">
    <text evidence="6">The sequence shown here is derived from an EMBL/GenBank/DDBJ whole genome shotgun (WGS) entry which is preliminary data.</text>
</comment>
<dbReference type="AlphaFoldDB" id="A0AAE3EMP8"/>
<dbReference type="Pfam" id="PF04616">
    <property type="entry name" value="Glyco_hydro_43"/>
    <property type="match status" value="1"/>
</dbReference>
<evidence type="ECO:0000256" key="3">
    <source>
        <dbReference type="ARBA" id="ARBA00022801"/>
    </source>
</evidence>
<dbReference type="PANTHER" id="PTHR43301">
    <property type="entry name" value="ARABINAN ENDO-1,5-ALPHA-L-ARABINOSIDASE"/>
    <property type="match status" value="1"/>
</dbReference>
<reference evidence="6" key="1">
    <citation type="submission" date="2022-01" db="EMBL/GenBank/DDBJ databases">
        <title>Draft genome sequence of Sabulilitoribacter arenilitoris KCTC 52401.</title>
        <authorList>
            <person name="Oh J.-S."/>
        </authorList>
    </citation>
    <scope>NUCLEOTIDE SEQUENCE</scope>
    <source>
        <strain evidence="6">HMF6543</strain>
    </source>
</reference>
<evidence type="ECO:0000256" key="5">
    <source>
        <dbReference type="RuleBase" id="RU361187"/>
    </source>
</evidence>
<evidence type="ECO:0000256" key="2">
    <source>
        <dbReference type="ARBA" id="ARBA00009865"/>
    </source>
</evidence>
<organism evidence="6 7">
    <name type="scientific">Wocania arenilitoris</name>
    <dbReference type="NCBI Taxonomy" id="2044858"/>
    <lineage>
        <taxon>Bacteria</taxon>
        <taxon>Pseudomonadati</taxon>
        <taxon>Bacteroidota</taxon>
        <taxon>Flavobacteriia</taxon>
        <taxon>Flavobacteriales</taxon>
        <taxon>Flavobacteriaceae</taxon>
        <taxon>Wocania</taxon>
    </lineage>
</organism>
<dbReference type="InterPro" id="IPR023296">
    <property type="entry name" value="Glyco_hydro_beta-prop_sf"/>
</dbReference>
<dbReference type="GO" id="GO:0004553">
    <property type="term" value="F:hydrolase activity, hydrolyzing O-glycosyl compounds"/>
    <property type="evidence" value="ECO:0007669"/>
    <property type="project" value="InterPro"/>
</dbReference>
<evidence type="ECO:0000256" key="4">
    <source>
        <dbReference type="ARBA" id="ARBA00023295"/>
    </source>
</evidence>
<dbReference type="InterPro" id="IPR050727">
    <property type="entry name" value="GH43_arabinanases"/>
</dbReference>
<proteinExistence type="inferred from homology"/>
<dbReference type="EMBL" id="JAKKDU010000007">
    <property type="protein sequence ID" value="MCF7568231.1"/>
    <property type="molecule type" value="Genomic_DNA"/>
</dbReference>
<dbReference type="RefSeq" id="WP_237239574.1">
    <property type="nucleotide sequence ID" value="NZ_JAKKDU010000007.1"/>
</dbReference>
<keyword evidence="7" id="KW-1185">Reference proteome</keyword>
<evidence type="ECO:0000313" key="6">
    <source>
        <dbReference type="EMBL" id="MCF7568231.1"/>
    </source>
</evidence>
<evidence type="ECO:0000256" key="1">
    <source>
        <dbReference type="ARBA" id="ARBA00004834"/>
    </source>
</evidence>
<dbReference type="SUPFAM" id="SSF75005">
    <property type="entry name" value="Arabinanase/levansucrase/invertase"/>
    <property type="match status" value="1"/>
</dbReference>
<dbReference type="Gene3D" id="2.115.10.20">
    <property type="entry name" value="Glycosyl hydrolase domain, family 43"/>
    <property type="match status" value="1"/>
</dbReference>
<sequence>MRLKHALIKSTLLFTVFLLLSCQEGKQNNAEVIAENVKKESQKEVSYSYTKLNGIGEEANLTRRDPSDVIMVNGQYYVWYTKTDKHFSGYNASIWYATSKDGVNWEEKGEAIPRGAAGSWDAYSVFTPNVLKSNNKFYLYYTGVKPTPGNAEGVFENNSVNDITAIGLMEADSPDGPFKRVSENPILETSTIKSDFDSYRIDDSCVLYREGKYWLYYKGRSANYGNSGPSHTKMGVAIANQPEGPYEKHTENPITNGGHEVMVWPHKEGVMTLLSSHGTEGRTLQYAKDGINFYVIGSFDNKYPKAPGYFRFDDFEGEKEEKENITWGISMFYGDRANNIWPYLMRYDIEIKDAE</sequence>
<protein>
    <submittedName>
        <fullName evidence="6">Family 43 glycosylhydrolase</fullName>
    </submittedName>
</protein>
<gene>
    <name evidence="6" type="ORF">L3X37_07625</name>
</gene>
<comment type="pathway">
    <text evidence="1">Glycan metabolism; L-arabinan degradation.</text>
</comment>
<dbReference type="PROSITE" id="PS51257">
    <property type="entry name" value="PROKAR_LIPOPROTEIN"/>
    <property type="match status" value="1"/>
</dbReference>
<dbReference type="Proteomes" id="UP001199795">
    <property type="component" value="Unassembled WGS sequence"/>
</dbReference>
<comment type="similarity">
    <text evidence="2 5">Belongs to the glycosyl hydrolase 43 family.</text>
</comment>
<dbReference type="InterPro" id="IPR006710">
    <property type="entry name" value="Glyco_hydro_43"/>
</dbReference>